<reference evidence="1 2" key="1">
    <citation type="submission" date="2020-01" db="EMBL/GenBank/DDBJ databases">
        <title>Spongiivirga citrea KCTC 32990T.</title>
        <authorList>
            <person name="Wang G."/>
        </authorList>
    </citation>
    <scope>NUCLEOTIDE SEQUENCE [LARGE SCALE GENOMIC DNA]</scope>
    <source>
        <strain evidence="1 2">KCTC 32990</strain>
    </source>
</reference>
<evidence type="ECO:0008006" key="3">
    <source>
        <dbReference type="Google" id="ProtNLM"/>
    </source>
</evidence>
<accession>A0A6M0CNZ5</accession>
<gene>
    <name evidence="1" type="ORF">GWK10_11170</name>
</gene>
<dbReference type="PROSITE" id="PS51257">
    <property type="entry name" value="PROKAR_LIPOPROTEIN"/>
    <property type="match status" value="1"/>
</dbReference>
<keyword evidence="2" id="KW-1185">Reference proteome</keyword>
<protein>
    <recommendedName>
        <fullName evidence="3">Chitobiase/beta-hexosaminidase C-terminal domain-containing protein</fullName>
    </recommendedName>
</protein>
<dbReference type="Pfam" id="PF13287">
    <property type="entry name" value="Fn3_assoc"/>
    <property type="match status" value="1"/>
</dbReference>
<sequence length="263" mass="29850">MMRLLKIVLLVCLFFGCDKKAERPSAFLQTQQIKLAPPRVLTTSTIIDSSIVLSADFKMEDVKLRYTFDGTDPTENALSYKNPIQITEAGTYSFKAFHPEWTPSETTTVKIYQKGMDTIAIQLRTKASIKYPGMGAKGLVDHKKASLSFTDAEWIGFDTIAKARIDFGKKVHLEKITMAYLVDTGSWIFPPENVIVYLNKTDSIRVQIPNLKSDTLALADVEIPIEKTVQYLTIHVQNLKELPEWHPGKGLKAWLFMDEWIFN</sequence>
<organism evidence="1 2">
    <name type="scientific">Spongiivirga citrea</name>
    <dbReference type="NCBI Taxonomy" id="1481457"/>
    <lineage>
        <taxon>Bacteria</taxon>
        <taxon>Pseudomonadati</taxon>
        <taxon>Bacteroidota</taxon>
        <taxon>Flavobacteriia</taxon>
        <taxon>Flavobacteriales</taxon>
        <taxon>Flavobacteriaceae</taxon>
        <taxon>Spongiivirga</taxon>
    </lineage>
</organism>
<evidence type="ECO:0000313" key="2">
    <source>
        <dbReference type="Proteomes" id="UP000474296"/>
    </source>
</evidence>
<proteinExistence type="predicted"/>
<dbReference type="RefSeq" id="WP_164032447.1">
    <property type="nucleotide sequence ID" value="NZ_JAABOQ010000004.1"/>
</dbReference>
<evidence type="ECO:0000313" key="1">
    <source>
        <dbReference type="EMBL" id="NER17774.1"/>
    </source>
</evidence>
<dbReference type="AlphaFoldDB" id="A0A6M0CNZ5"/>
<dbReference type="EMBL" id="JAABOQ010000004">
    <property type="protein sequence ID" value="NER17774.1"/>
    <property type="molecule type" value="Genomic_DNA"/>
</dbReference>
<dbReference type="Proteomes" id="UP000474296">
    <property type="component" value="Unassembled WGS sequence"/>
</dbReference>
<comment type="caution">
    <text evidence="1">The sequence shown here is derived from an EMBL/GenBank/DDBJ whole genome shotgun (WGS) entry which is preliminary data.</text>
</comment>
<name>A0A6M0CNZ5_9FLAO</name>
<dbReference type="InterPro" id="IPR026876">
    <property type="entry name" value="Fn3_assoc_repeat"/>
</dbReference>